<dbReference type="AlphaFoldDB" id="A0A0E9TFN5"/>
<name>A0A0E9TFN5_ANGAN</name>
<sequence length="64" mass="7414">MILCNMVCSFQKRWCHRIQATLASTNVTEKSAFWAFKYSPLTIQTEKPRAQNAPKTHNNVFLVL</sequence>
<protein>
    <submittedName>
        <fullName evidence="1">Uncharacterized protein</fullName>
    </submittedName>
</protein>
<accession>A0A0E9TFN5</accession>
<reference evidence="1" key="1">
    <citation type="submission" date="2014-11" db="EMBL/GenBank/DDBJ databases">
        <authorList>
            <person name="Amaro Gonzalez C."/>
        </authorList>
    </citation>
    <scope>NUCLEOTIDE SEQUENCE</scope>
</reference>
<proteinExistence type="predicted"/>
<evidence type="ECO:0000313" key="1">
    <source>
        <dbReference type="EMBL" id="JAH52479.1"/>
    </source>
</evidence>
<reference evidence="1" key="2">
    <citation type="journal article" date="2015" name="Fish Shellfish Immunol.">
        <title>Early steps in the European eel (Anguilla anguilla)-Vibrio vulnificus interaction in the gills: Role of the RtxA13 toxin.</title>
        <authorList>
            <person name="Callol A."/>
            <person name="Pajuelo D."/>
            <person name="Ebbesson L."/>
            <person name="Teles M."/>
            <person name="MacKenzie S."/>
            <person name="Amaro C."/>
        </authorList>
    </citation>
    <scope>NUCLEOTIDE SEQUENCE</scope>
</reference>
<organism evidence="1">
    <name type="scientific">Anguilla anguilla</name>
    <name type="common">European freshwater eel</name>
    <name type="synonym">Muraena anguilla</name>
    <dbReference type="NCBI Taxonomy" id="7936"/>
    <lineage>
        <taxon>Eukaryota</taxon>
        <taxon>Metazoa</taxon>
        <taxon>Chordata</taxon>
        <taxon>Craniata</taxon>
        <taxon>Vertebrata</taxon>
        <taxon>Euteleostomi</taxon>
        <taxon>Actinopterygii</taxon>
        <taxon>Neopterygii</taxon>
        <taxon>Teleostei</taxon>
        <taxon>Anguilliformes</taxon>
        <taxon>Anguillidae</taxon>
        <taxon>Anguilla</taxon>
    </lineage>
</organism>
<dbReference type="EMBL" id="GBXM01056098">
    <property type="protein sequence ID" value="JAH52479.1"/>
    <property type="molecule type" value="Transcribed_RNA"/>
</dbReference>